<dbReference type="VEuPathDB" id="FungiDB:PAAG_12588"/>
<keyword evidence="2" id="KW-1185">Reference proteome</keyword>
<evidence type="ECO:0000313" key="1">
    <source>
        <dbReference type="EMBL" id="KGQ00745.1"/>
    </source>
</evidence>
<reference evidence="1 2" key="1">
    <citation type="journal article" date="2011" name="PLoS Genet.">
        <title>Comparative genomic analysis of human fungal pathogens causing paracoccidioidomycosis.</title>
        <authorList>
            <person name="Desjardins C.A."/>
            <person name="Champion M.D."/>
            <person name="Holder J.W."/>
            <person name="Muszewska A."/>
            <person name="Goldberg J."/>
            <person name="Bailao A.M."/>
            <person name="Brigido M.M."/>
            <person name="Ferreira M.E."/>
            <person name="Garcia A.M."/>
            <person name="Grynberg M."/>
            <person name="Gujja S."/>
            <person name="Heiman D.I."/>
            <person name="Henn M.R."/>
            <person name="Kodira C.D."/>
            <person name="Leon-Narvaez H."/>
            <person name="Longo L.V."/>
            <person name="Ma L.J."/>
            <person name="Malavazi I."/>
            <person name="Matsuo A.L."/>
            <person name="Morais F.V."/>
            <person name="Pereira M."/>
            <person name="Rodriguez-Brito S."/>
            <person name="Sakthikumar S."/>
            <person name="Salem-Izacc S.M."/>
            <person name="Sykes S.M."/>
            <person name="Teixeira M.M."/>
            <person name="Vallejo M.C."/>
            <person name="Walter M.E."/>
            <person name="Yandava C."/>
            <person name="Young S."/>
            <person name="Zeng Q."/>
            <person name="Zucker J."/>
            <person name="Felipe M.S."/>
            <person name="Goldman G.H."/>
            <person name="Haas B.J."/>
            <person name="McEwen J.G."/>
            <person name="Nino-Vega G."/>
            <person name="Puccia R."/>
            <person name="San-Blas G."/>
            <person name="Soares C.M."/>
            <person name="Birren B.W."/>
            <person name="Cuomo C.A."/>
        </authorList>
    </citation>
    <scope>NUCLEOTIDE SEQUENCE [LARGE SCALE GENOMIC DNA]</scope>
    <source>
        <strain evidence="2">ATCC MYA-826 / Pb01</strain>
    </source>
</reference>
<dbReference type="GeneID" id="26971189"/>
<accession>A0A0A2V3N7</accession>
<organism evidence="1 2">
    <name type="scientific">Paracoccidioides lutzii (strain ATCC MYA-826 / Pb01)</name>
    <name type="common">Paracoccidioides brasiliensis</name>
    <dbReference type="NCBI Taxonomy" id="502779"/>
    <lineage>
        <taxon>Eukaryota</taxon>
        <taxon>Fungi</taxon>
        <taxon>Dikarya</taxon>
        <taxon>Ascomycota</taxon>
        <taxon>Pezizomycotina</taxon>
        <taxon>Eurotiomycetes</taxon>
        <taxon>Eurotiomycetidae</taxon>
        <taxon>Onygenales</taxon>
        <taxon>Ajellomycetaceae</taxon>
        <taxon>Paracoccidioides</taxon>
    </lineage>
</organism>
<protein>
    <submittedName>
        <fullName evidence="1">Uncharacterized protein</fullName>
    </submittedName>
</protein>
<dbReference type="AlphaFoldDB" id="A0A0A2V3N7"/>
<name>A0A0A2V3N7_PARBA</name>
<dbReference type="HOGENOM" id="CLU_1619555_0_0_1"/>
<sequence>MFTGSPKGKVFEEREDTIRDLEIRFEIWNLRFTRRMESREAETILRTLDFRSSVPSTQQSKLALSHCRFQSRFNDSSLPDQNAESLPNEQMITPSRSSSLNVPCKPDDLSLWMPLLHFRTSGSSVNPDKTKIVGCVDATGCHWMPLDANGKNVIVIRLVPGRVP</sequence>
<gene>
    <name evidence="1" type="ORF">PAAG_12588</name>
</gene>
<dbReference type="RefSeq" id="XP_015702324.1">
    <property type="nucleotide sequence ID" value="XM_015848062.1"/>
</dbReference>
<evidence type="ECO:0000313" key="2">
    <source>
        <dbReference type="Proteomes" id="UP000002059"/>
    </source>
</evidence>
<proteinExistence type="predicted"/>
<dbReference type="KEGG" id="pbl:PAAG_12588"/>
<dbReference type="Proteomes" id="UP000002059">
    <property type="component" value="Partially assembled WGS sequence"/>
</dbReference>
<dbReference type="EMBL" id="KN294029">
    <property type="protein sequence ID" value="KGQ00745.1"/>
    <property type="molecule type" value="Genomic_DNA"/>
</dbReference>